<dbReference type="Proteomes" id="UP000434639">
    <property type="component" value="Unassembled WGS sequence"/>
</dbReference>
<organism evidence="4 5">
    <name type="scientific">Metabacillus mangrovi</name>
    <dbReference type="NCBI Taxonomy" id="1491830"/>
    <lineage>
        <taxon>Bacteria</taxon>
        <taxon>Bacillati</taxon>
        <taxon>Bacillota</taxon>
        <taxon>Bacilli</taxon>
        <taxon>Bacillales</taxon>
        <taxon>Bacillaceae</taxon>
        <taxon>Metabacillus</taxon>
    </lineage>
</organism>
<dbReference type="CDD" id="cd16352">
    <property type="entry name" value="CheD"/>
    <property type="match status" value="1"/>
</dbReference>
<comment type="function">
    <text evidence="3">Probably deamidates glutamine residues to glutamate on methyl-accepting chemotaxis receptors (MCPs), playing an important role in chemotaxis.</text>
</comment>
<keyword evidence="2 3" id="KW-0378">Hydrolase</keyword>
<evidence type="ECO:0000256" key="2">
    <source>
        <dbReference type="ARBA" id="ARBA00022801"/>
    </source>
</evidence>
<sequence>MKTDEQRIIKIGIADMSTAAPPAKLRTSGLGSCIGLVLYDPMLKNAGMAHIMLPTSSLARSEGFNRNKYADTAIADLLVHLKRMGSPAGRLKAKMAGGAQMFAFKAQNEMMRIGPRNTEAVKELLAHYAIQLVSSDTGGGSGRTIEFDPETLLLTIRTVNTGTSII</sequence>
<dbReference type="Gene3D" id="3.30.1330.200">
    <property type="match status" value="1"/>
</dbReference>
<dbReference type="PANTHER" id="PTHR35147">
    <property type="entry name" value="CHEMORECEPTOR GLUTAMINE DEAMIDASE CHED-RELATED"/>
    <property type="match status" value="1"/>
</dbReference>
<dbReference type="GO" id="GO:0050568">
    <property type="term" value="F:protein-glutamine glutaminase activity"/>
    <property type="evidence" value="ECO:0007669"/>
    <property type="project" value="UniProtKB-UniRule"/>
</dbReference>
<dbReference type="GO" id="GO:0006935">
    <property type="term" value="P:chemotaxis"/>
    <property type="evidence" value="ECO:0007669"/>
    <property type="project" value="UniProtKB-UniRule"/>
</dbReference>
<evidence type="ECO:0000256" key="3">
    <source>
        <dbReference type="HAMAP-Rule" id="MF_01440"/>
    </source>
</evidence>
<keyword evidence="5" id="KW-1185">Reference proteome</keyword>
<accession>A0A7X2V3K1</accession>
<keyword evidence="1 3" id="KW-0145">Chemotaxis</keyword>
<dbReference type="SUPFAM" id="SSF64438">
    <property type="entry name" value="CNF1/YfiH-like putative cysteine hydrolases"/>
    <property type="match status" value="1"/>
</dbReference>
<dbReference type="HAMAP" id="MF_01440">
    <property type="entry name" value="CheD"/>
    <property type="match status" value="1"/>
</dbReference>
<dbReference type="EMBL" id="WMIB01000002">
    <property type="protein sequence ID" value="MTH52767.1"/>
    <property type="molecule type" value="Genomic_DNA"/>
</dbReference>
<evidence type="ECO:0000313" key="5">
    <source>
        <dbReference type="Proteomes" id="UP000434639"/>
    </source>
</evidence>
<dbReference type="Pfam" id="PF03975">
    <property type="entry name" value="CheD"/>
    <property type="match status" value="1"/>
</dbReference>
<name>A0A7X2V3K1_9BACI</name>
<evidence type="ECO:0000256" key="1">
    <source>
        <dbReference type="ARBA" id="ARBA00022500"/>
    </source>
</evidence>
<reference evidence="4 5" key="1">
    <citation type="journal article" date="2017" name="Int. J. Syst. Evol. Microbiol.">
        <title>Bacillus mangrovi sp. nov., isolated from a sediment sample from a mangrove forest.</title>
        <authorList>
            <person name="Gupta V."/>
            <person name="Singh P.K."/>
            <person name="Korpole S."/>
            <person name="Tanuku N.R.S."/>
            <person name="Pinnaka A.K."/>
        </authorList>
    </citation>
    <scope>NUCLEOTIDE SEQUENCE [LARGE SCALE GENOMIC DNA]</scope>
    <source>
        <strain evidence="4 5">KCTC 33872</strain>
    </source>
</reference>
<dbReference type="OrthoDB" id="9807202at2"/>
<dbReference type="RefSeq" id="WP_155111300.1">
    <property type="nucleotide sequence ID" value="NZ_WMIB01000002.1"/>
</dbReference>
<comment type="catalytic activity">
    <reaction evidence="3">
        <text>L-glutaminyl-[protein] + H2O = L-glutamyl-[protein] + NH4(+)</text>
        <dbReference type="Rhea" id="RHEA:16441"/>
        <dbReference type="Rhea" id="RHEA-COMP:10207"/>
        <dbReference type="Rhea" id="RHEA-COMP:10208"/>
        <dbReference type="ChEBI" id="CHEBI:15377"/>
        <dbReference type="ChEBI" id="CHEBI:28938"/>
        <dbReference type="ChEBI" id="CHEBI:29973"/>
        <dbReference type="ChEBI" id="CHEBI:30011"/>
        <dbReference type="EC" id="3.5.1.44"/>
    </reaction>
</comment>
<protein>
    <recommendedName>
        <fullName evidence="3">Probable chemoreceptor glutamine deamidase CheD</fullName>
        <ecNumber evidence="3">3.5.1.44</ecNumber>
    </recommendedName>
</protein>
<dbReference type="InterPro" id="IPR005659">
    <property type="entry name" value="Chemorcpt_Glu_NH3ase_CheD"/>
</dbReference>
<comment type="caution">
    <text evidence="4">The sequence shown here is derived from an EMBL/GenBank/DDBJ whole genome shotgun (WGS) entry which is preliminary data.</text>
</comment>
<dbReference type="AlphaFoldDB" id="A0A7X2V3K1"/>
<dbReference type="EC" id="3.5.1.44" evidence="3"/>
<gene>
    <name evidence="3" type="primary">cheD</name>
    <name evidence="4" type="ORF">GKZ89_05040</name>
</gene>
<dbReference type="InterPro" id="IPR011324">
    <property type="entry name" value="Cytotoxic_necrot_fac-like_cat"/>
</dbReference>
<proteinExistence type="inferred from homology"/>
<dbReference type="InterPro" id="IPR038592">
    <property type="entry name" value="CheD-like_sf"/>
</dbReference>
<comment type="similarity">
    <text evidence="3">Belongs to the CheD family.</text>
</comment>
<evidence type="ECO:0000313" key="4">
    <source>
        <dbReference type="EMBL" id="MTH52767.1"/>
    </source>
</evidence>
<dbReference type="PANTHER" id="PTHR35147:SF1">
    <property type="entry name" value="CHEMORECEPTOR GLUTAMINE DEAMIDASE CHED-RELATED"/>
    <property type="match status" value="1"/>
</dbReference>